<accession>D0MIC1</accession>
<keyword evidence="3" id="KW-1185">Reference proteome</keyword>
<evidence type="ECO:0000313" key="3">
    <source>
        <dbReference type="Proteomes" id="UP000002221"/>
    </source>
</evidence>
<dbReference type="Gene3D" id="3.40.50.410">
    <property type="entry name" value="von Willebrand factor, type A domain"/>
    <property type="match status" value="1"/>
</dbReference>
<evidence type="ECO:0000256" key="1">
    <source>
        <dbReference type="SAM" id="Phobius"/>
    </source>
</evidence>
<dbReference type="OrthoDB" id="9763076at2"/>
<gene>
    <name evidence="2" type="ordered locus">Rmar_1340</name>
</gene>
<dbReference type="PANTHER" id="PTHR37947">
    <property type="entry name" value="BLL2462 PROTEIN"/>
    <property type="match status" value="1"/>
</dbReference>
<evidence type="ECO:0008006" key="4">
    <source>
        <dbReference type="Google" id="ProtNLM"/>
    </source>
</evidence>
<keyword evidence="1" id="KW-0812">Transmembrane</keyword>
<dbReference type="EMBL" id="CP001807">
    <property type="protein sequence ID" value="ACY48229.1"/>
    <property type="molecule type" value="Genomic_DNA"/>
</dbReference>
<evidence type="ECO:0000313" key="2">
    <source>
        <dbReference type="EMBL" id="ACY48229.1"/>
    </source>
</evidence>
<dbReference type="RefSeq" id="WP_012843840.1">
    <property type="nucleotide sequence ID" value="NC_013501.1"/>
</dbReference>
<dbReference type="Gene3D" id="3.40.50.880">
    <property type="match status" value="1"/>
</dbReference>
<dbReference type="PANTHER" id="PTHR37947:SF1">
    <property type="entry name" value="BLL2462 PROTEIN"/>
    <property type="match status" value="1"/>
</dbReference>
<dbReference type="Gene3D" id="2.60.40.10">
    <property type="entry name" value="Immunoglobulins"/>
    <property type="match status" value="1"/>
</dbReference>
<reference evidence="2 3" key="1">
    <citation type="journal article" date="2009" name="Stand. Genomic Sci.">
        <title>Complete genome sequence of Rhodothermus marinus type strain (R-10).</title>
        <authorList>
            <person name="Nolan M."/>
            <person name="Tindall B.J."/>
            <person name="Pomrenke H."/>
            <person name="Lapidus A."/>
            <person name="Copeland A."/>
            <person name="Glavina Del Rio T."/>
            <person name="Lucas S."/>
            <person name="Chen F."/>
            <person name="Tice H."/>
            <person name="Cheng J.F."/>
            <person name="Saunders E."/>
            <person name="Han C."/>
            <person name="Bruce D."/>
            <person name="Goodwin L."/>
            <person name="Chain P."/>
            <person name="Pitluck S."/>
            <person name="Ovchinikova G."/>
            <person name="Pati A."/>
            <person name="Ivanova N."/>
            <person name="Mavromatis K."/>
            <person name="Chen A."/>
            <person name="Palaniappan K."/>
            <person name="Land M."/>
            <person name="Hauser L."/>
            <person name="Chang Y.J."/>
            <person name="Jeffries C.D."/>
            <person name="Brettin T."/>
            <person name="Goker M."/>
            <person name="Bristow J."/>
            <person name="Eisen J.A."/>
            <person name="Markowitz V."/>
            <person name="Hugenholtz P."/>
            <person name="Kyrpides N.C."/>
            <person name="Klenk H.P."/>
            <person name="Detter J.C."/>
        </authorList>
    </citation>
    <scope>NUCLEOTIDE SEQUENCE [LARGE SCALE GENOMIC DNA]</scope>
    <source>
        <strain evidence="3">ATCC 43812 / DSM 4252 / R-10</strain>
    </source>
</reference>
<proteinExistence type="predicted"/>
<feature type="transmembrane region" description="Helical" evidence="1">
    <location>
        <begin position="6"/>
        <end position="26"/>
    </location>
</feature>
<dbReference type="InterPro" id="IPR029062">
    <property type="entry name" value="Class_I_gatase-like"/>
</dbReference>
<feature type="transmembrane region" description="Helical" evidence="1">
    <location>
        <begin position="38"/>
        <end position="61"/>
    </location>
</feature>
<sequence>MLQLAWPPFLYVLLLSLTVAFAVWTYRRTHALTRRQRLLLTLLRSTTLGLVLTLLADPLLVRTERRQTPPELALLIDDSASMPLAARDSSQQLAQRLQQTLPWDALQKTHLHSYGFGATLFPLPEKPRLLADSLWFRRTRTDLNQAILEVQQRHPHLRAIVLISDGQFNTGPSPLYSAERLGIPIFTVAVGDTARPRDIWIDRIETNTLAYTRTRLPVTAHLQARGFAGAEVTIRLEVDGREIERQRHTFSAQEERATVTFTYEPQQPGLHRLRVYVDPAAGEFLDSNNGESAVVRVLERRRRILLLGAAPEPDLANLQRLLAQNADLEVTTRVQRDDRRFYGGPLPDSLEAFDLIILAGYPGREASTTDLERIAAAAERVPLLFLLSPQTDLRRLSALAEVLPARPDQILPGYVDVAFQLRPEARTHAVFDLPGGIPDALEQLPPLRTTLSTWTVAPDARLLAVARSTDGASPTPLLVVQERGGHRRAALLGSGTWRWSSLPDAFDELRTFWETLLNNLMQWLTAPSENQQVRIRPERDTFGEDEPVRLLGEVYDERLAPVDDATVTVDVWDADSTRYPFRMESTGNGRYRLEIDNLPQGLYRYRGEARRGTELLGRDSGYFAVGATTLEYKTPWADWNLLRQLAGRTGGRFLTLSEASTLATTLQQAGLLTPSETLVQAEWRPRMTWPPLALIILLLTIEWVLRKRFGVV</sequence>
<dbReference type="STRING" id="518766.Rmar_1340"/>
<dbReference type="InterPro" id="IPR013783">
    <property type="entry name" value="Ig-like_fold"/>
</dbReference>
<dbReference type="KEGG" id="rmr:Rmar_1340"/>
<dbReference type="HOGENOM" id="CLU_025060_0_0_10"/>
<dbReference type="Proteomes" id="UP000002221">
    <property type="component" value="Chromosome"/>
</dbReference>
<dbReference type="eggNOG" id="COG2304">
    <property type="taxonomic scope" value="Bacteria"/>
</dbReference>
<name>D0MIC1_RHOM4</name>
<dbReference type="InterPro" id="IPR036465">
    <property type="entry name" value="vWFA_dom_sf"/>
</dbReference>
<organism evidence="2 3">
    <name type="scientific">Rhodothermus marinus (strain ATCC 43812 / DSM 4252 / R-10)</name>
    <name type="common">Rhodothermus obamensis</name>
    <dbReference type="NCBI Taxonomy" id="518766"/>
    <lineage>
        <taxon>Bacteria</taxon>
        <taxon>Pseudomonadati</taxon>
        <taxon>Rhodothermota</taxon>
        <taxon>Rhodothermia</taxon>
        <taxon>Rhodothermales</taxon>
        <taxon>Rhodothermaceae</taxon>
        <taxon>Rhodothermus</taxon>
    </lineage>
</organism>
<protein>
    <recommendedName>
        <fullName evidence="4">VWA domain-containing protein</fullName>
    </recommendedName>
</protein>
<keyword evidence="1" id="KW-1133">Transmembrane helix</keyword>
<dbReference type="AlphaFoldDB" id="D0MIC1"/>
<keyword evidence="1" id="KW-0472">Membrane</keyword>
<dbReference type="CDD" id="cd00198">
    <property type="entry name" value="vWFA"/>
    <property type="match status" value="1"/>
</dbReference>
<dbReference type="SUPFAM" id="SSF53300">
    <property type="entry name" value="vWA-like"/>
    <property type="match status" value="1"/>
</dbReference>
<dbReference type="SUPFAM" id="SSF52317">
    <property type="entry name" value="Class I glutamine amidotransferase-like"/>
    <property type="match status" value="1"/>
</dbReference>